<proteinExistence type="predicted"/>
<comment type="caution">
    <text evidence="1">The sequence shown here is derived from an EMBL/GenBank/DDBJ whole genome shotgun (WGS) entry which is preliminary data.</text>
</comment>
<dbReference type="EMBL" id="JAHEWX010000015">
    <property type="protein sequence ID" value="MBT1542462.1"/>
    <property type="molecule type" value="Genomic_DNA"/>
</dbReference>
<dbReference type="Proteomes" id="UP000709437">
    <property type="component" value="Unassembled WGS sequence"/>
</dbReference>
<reference evidence="1" key="1">
    <citation type="submission" date="2021-05" db="EMBL/GenBank/DDBJ databases">
        <title>Whole genome sequence of Curtobacterium flaccumfaciens pv. flaccumfaciens strain CFBP 3417.</title>
        <authorList>
            <person name="Osdaghi E."/>
            <person name="Taghouti G."/>
            <person name="Portier P."/>
            <person name="Fazliarab A."/>
            <person name="Taghavi S.M."/>
            <person name="Briand M."/>
            <person name="Le-Saux M."/>
            <person name="Jacques M.-A."/>
        </authorList>
    </citation>
    <scope>NUCLEOTIDE SEQUENCE</scope>
    <source>
        <strain evidence="1">CFBP 3417</strain>
    </source>
</reference>
<sequence length="64" mass="6990">MDDINTDELVAQTIDDGFLSISAFVNIDHEGERLEVAGHFEIHDEADARRLAASIVAPWAPQVG</sequence>
<protein>
    <submittedName>
        <fullName evidence="1">Uncharacterized protein</fullName>
    </submittedName>
</protein>
<dbReference type="RefSeq" id="WP_214563256.1">
    <property type="nucleotide sequence ID" value="NZ_JAHEWX010000015.1"/>
</dbReference>
<organism evidence="1 2">
    <name type="scientific">Curtobacterium flaccumfaciens pv. flaccumfaciens</name>
    <dbReference type="NCBI Taxonomy" id="138532"/>
    <lineage>
        <taxon>Bacteria</taxon>
        <taxon>Bacillati</taxon>
        <taxon>Actinomycetota</taxon>
        <taxon>Actinomycetes</taxon>
        <taxon>Micrococcales</taxon>
        <taxon>Microbacteriaceae</taxon>
        <taxon>Curtobacterium</taxon>
    </lineage>
</organism>
<name>A0A9Q2W324_9MICO</name>
<evidence type="ECO:0000313" key="1">
    <source>
        <dbReference type="EMBL" id="MBT1542462.1"/>
    </source>
</evidence>
<evidence type="ECO:0000313" key="2">
    <source>
        <dbReference type="Proteomes" id="UP000709437"/>
    </source>
</evidence>
<gene>
    <name evidence="1" type="ORF">KK103_11870</name>
</gene>
<accession>A0A9Q2W324</accession>
<dbReference type="AlphaFoldDB" id="A0A9Q2W324"/>